<dbReference type="EMBL" id="JACHNU010000001">
    <property type="protein sequence ID" value="MBB4661988.1"/>
    <property type="molecule type" value="Genomic_DNA"/>
</dbReference>
<comment type="caution">
    <text evidence="2">The sequence shown here is derived from an EMBL/GenBank/DDBJ whole genome shotgun (WGS) entry which is preliminary data.</text>
</comment>
<sequence length="437" mass="48169">MATKAAGRARSSTSGKGLFDGFEGYRTPSQDAYRRVLTQGIVAVDANVLLNLYRYTEQAKNDLLAVLASLGSQLWVPNQVVVEFWRNREGVLRDPRGTERAARELVDARDRATATIRAWANRVSLPPAEERRLIDTLLGAYSTVIDGVDAFSDRSGERAARDTGSDVVLGRLEAVLDSRVGPPLESDAHAVAVAEARRRIEELVPPGFKDKSKDGDGAAGDYLVWEQLLIEASRRRSDVLFVTGDVKEDWWRRERGELRGPRLELVAEMRSRSEGNLLMLTPSMLLSIARSVLDVEVHEESVENAERVDRLLAGEERASSGDGWTIDALDELFDRLAAEGGPHVEVVARAAASDGFVSRDEVYEIAGFDRSRSLRGFTRPLNRLRQCLVEERAIPASSCDLLRAEYDPLSNNPSLATGFRVAEAVLPLVVEILDDGS</sequence>
<gene>
    <name evidence="2" type="ORF">BDZ31_001561</name>
</gene>
<evidence type="ECO:0000259" key="1">
    <source>
        <dbReference type="Pfam" id="PF18476"/>
    </source>
</evidence>
<evidence type="ECO:0000313" key="3">
    <source>
        <dbReference type="Proteomes" id="UP000585272"/>
    </source>
</evidence>
<keyword evidence="3" id="KW-1185">Reference proteome</keyword>
<feature type="domain" description="PIN like" evidence="1">
    <location>
        <begin position="41"/>
        <end position="265"/>
    </location>
</feature>
<accession>A0A840ID70</accession>
<protein>
    <recommendedName>
        <fullName evidence="1">PIN like domain-containing protein</fullName>
    </recommendedName>
</protein>
<dbReference type="InterPro" id="IPR041578">
    <property type="entry name" value="PIN_8"/>
</dbReference>
<evidence type="ECO:0000313" key="2">
    <source>
        <dbReference type="EMBL" id="MBB4661988.1"/>
    </source>
</evidence>
<name>A0A840ID70_9ACTN</name>
<organism evidence="2 3">
    <name type="scientific">Conexibacter arvalis</name>
    <dbReference type="NCBI Taxonomy" id="912552"/>
    <lineage>
        <taxon>Bacteria</taxon>
        <taxon>Bacillati</taxon>
        <taxon>Actinomycetota</taxon>
        <taxon>Thermoleophilia</taxon>
        <taxon>Solirubrobacterales</taxon>
        <taxon>Conexibacteraceae</taxon>
        <taxon>Conexibacter</taxon>
    </lineage>
</organism>
<dbReference type="Proteomes" id="UP000585272">
    <property type="component" value="Unassembled WGS sequence"/>
</dbReference>
<dbReference type="Pfam" id="PF18476">
    <property type="entry name" value="PIN_8"/>
    <property type="match status" value="1"/>
</dbReference>
<proteinExistence type="predicted"/>
<reference evidence="2 3" key="1">
    <citation type="submission" date="2020-08" db="EMBL/GenBank/DDBJ databases">
        <title>Genomic Encyclopedia of Archaeal and Bacterial Type Strains, Phase II (KMG-II): from individual species to whole genera.</title>
        <authorList>
            <person name="Goeker M."/>
        </authorList>
    </citation>
    <scope>NUCLEOTIDE SEQUENCE [LARGE SCALE GENOMIC DNA]</scope>
    <source>
        <strain evidence="2 3">DSM 23288</strain>
    </source>
</reference>
<dbReference type="AlphaFoldDB" id="A0A840ID70"/>
<dbReference type="RefSeq" id="WP_183340619.1">
    <property type="nucleotide sequence ID" value="NZ_JACHNU010000001.1"/>
</dbReference>